<dbReference type="RefSeq" id="WP_206575190.1">
    <property type="nucleotide sequence ID" value="NZ_JAFKCV010000013.1"/>
</dbReference>
<dbReference type="Gene3D" id="2.30.30.40">
    <property type="entry name" value="SH3 Domains"/>
    <property type="match status" value="1"/>
</dbReference>
<organism evidence="2 3">
    <name type="scientific">Bowmanella dokdonensis</name>
    <dbReference type="NCBI Taxonomy" id="751969"/>
    <lineage>
        <taxon>Bacteria</taxon>
        <taxon>Pseudomonadati</taxon>
        <taxon>Pseudomonadota</taxon>
        <taxon>Gammaproteobacteria</taxon>
        <taxon>Alteromonadales</taxon>
        <taxon>Alteromonadaceae</taxon>
        <taxon>Bowmanella</taxon>
    </lineage>
</organism>
<dbReference type="PROSITE" id="PS50851">
    <property type="entry name" value="CHEW"/>
    <property type="match status" value="1"/>
</dbReference>
<evidence type="ECO:0000313" key="3">
    <source>
        <dbReference type="Proteomes" id="UP000664654"/>
    </source>
</evidence>
<dbReference type="InterPro" id="IPR039315">
    <property type="entry name" value="CheW"/>
</dbReference>
<feature type="domain" description="CheW-like" evidence="1">
    <location>
        <begin position="13"/>
        <end position="157"/>
    </location>
</feature>
<dbReference type="GO" id="GO:0005829">
    <property type="term" value="C:cytosol"/>
    <property type="evidence" value="ECO:0007669"/>
    <property type="project" value="TreeGrafter"/>
</dbReference>
<comment type="caution">
    <text evidence="2">The sequence shown here is derived from an EMBL/GenBank/DDBJ whole genome shotgun (WGS) entry which is preliminary data.</text>
</comment>
<dbReference type="Pfam" id="PF01584">
    <property type="entry name" value="CheW"/>
    <property type="match status" value="1"/>
</dbReference>
<accession>A0A939DQV9</accession>
<protein>
    <submittedName>
        <fullName evidence="2">Purine-binding chemotaxis protein CheW</fullName>
    </submittedName>
</protein>
<dbReference type="SMART" id="SM00260">
    <property type="entry name" value="CheW"/>
    <property type="match status" value="1"/>
</dbReference>
<dbReference type="AlphaFoldDB" id="A0A939DQV9"/>
<dbReference type="Proteomes" id="UP000664654">
    <property type="component" value="Unassembled WGS sequence"/>
</dbReference>
<keyword evidence="3" id="KW-1185">Reference proteome</keyword>
<reference evidence="2" key="1">
    <citation type="submission" date="2021-03" db="EMBL/GenBank/DDBJ databases">
        <title>novel species isolated from a fishpond in China.</title>
        <authorList>
            <person name="Lu H."/>
            <person name="Cai Z."/>
        </authorList>
    </citation>
    <scope>NUCLEOTIDE SEQUENCE</scope>
    <source>
        <strain evidence="2">JCM 30855</strain>
    </source>
</reference>
<name>A0A939DQV9_9ALTE</name>
<dbReference type="EMBL" id="JAFKCV010000013">
    <property type="protein sequence ID" value="MBN7827079.1"/>
    <property type="molecule type" value="Genomic_DNA"/>
</dbReference>
<dbReference type="InterPro" id="IPR002545">
    <property type="entry name" value="CheW-lke_dom"/>
</dbReference>
<dbReference type="PANTHER" id="PTHR22617">
    <property type="entry name" value="CHEMOTAXIS SENSOR HISTIDINE KINASE-RELATED"/>
    <property type="match status" value="1"/>
</dbReference>
<proteinExistence type="predicted"/>
<gene>
    <name evidence="2" type="ORF">J0A66_17745</name>
</gene>
<dbReference type="GO" id="GO:0007165">
    <property type="term" value="P:signal transduction"/>
    <property type="evidence" value="ECO:0007669"/>
    <property type="project" value="InterPro"/>
</dbReference>
<sequence length="182" mass="20271">MQANTIDKNTVSSMQVLSFVLDGDWLGVEISGIQEVLEYRQVAKVPRTPDFMLGVINLRGKVIPVVDLRRHFQMKLAEPTVDSCIIIVHVEIDGEETPLGIMADRVQEVVEIAVEDINPPPRIGNRINGAFIYGMARHEEQFIILLRLSRVFSADELHKVLEQTVESPSAITAGLSQVALED</sequence>
<dbReference type="InterPro" id="IPR036061">
    <property type="entry name" value="CheW-like_dom_sf"/>
</dbReference>
<evidence type="ECO:0000259" key="1">
    <source>
        <dbReference type="PROSITE" id="PS50851"/>
    </source>
</evidence>
<dbReference type="GO" id="GO:0006935">
    <property type="term" value="P:chemotaxis"/>
    <property type="evidence" value="ECO:0007669"/>
    <property type="project" value="InterPro"/>
</dbReference>
<evidence type="ECO:0000313" key="2">
    <source>
        <dbReference type="EMBL" id="MBN7827079.1"/>
    </source>
</evidence>
<dbReference type="Gene3D" id="2.40.50.180">
    <property type="entry name" value="CheA-289, Domain 4"/>
    <property type="match status" value="1"/>
</dbReference>
<dbReference type="PANTHER" id="PTHR22617:SF41">
    <property type="entry name" value="CHEMOTAXIS SIGNAL TRANSDUCTION SYSTEM ADAPTOR PROTEIN CHEW"/>
    <property type="match status" value="1"/>
</dbReference>
<dbReference type="SUPFAM" id="SSF50341">
    <property type="entry name" value="CheW-like"/>
    <property type="match status" value="1"/>
</dbReference>